<keyword evidence="3" id="KW-1185">Reference proteome</keyword>
<evidence type="ECO:0008006" key="4">
    <source>
        <dbReference type="Google" id="ProtNLM"/>
    </source>
</evidence>
<protein>
    <recommendedName>
        <fullName evidence="4">F-box domain-containing protein</fullName>
    </recommendedName>
</protein>
<dbReference type="EMBL" id="CABFNS010000910">
    <property type="protein sequence ID" value="VUC35366.1"/>
    <property type="molecule type" value="Genomic_DNA"/>
</dbReference>
<organism evidence="2 3">
    <name type="scientific">Bionectria ochroleuca</name>
    <name type="common">Gliocladium roseum</name>
    <dbReference type="NCBI Taxonomy" id="29856"/>
    <lineage>
        <taxon>Eukaryota</taxon>
        <taxon>Fungi</taxon>
        <taxon>Dikarya</taxon>
        <taxon>Ascomycota</taxon>
        <taxon>Pezizomycotina</taxon>
        <taxon>Sordariomycetes</taxon>
        <taxon>Hypocreomycetidae</taxon>
        <taxon>Hypocreales</taxon>
        <taxon>Bionectriaceae</taxon>
        <taxon>Clonostachys</taxon>
    </lineage>
</organism>
<evidence type="ECO:0000256" key="1">
    <source>
        <dbReference type="SAM" id="MobiDB-lite"/>
    </source>
</evidence>
<feature type="region of interest" description="Disordered" evidence="1">
    <location>
        <begin position="662"/>
        <end position="681"/>
    </location>
</feature>
<name>A0ABY6UVT2_BIOOC</name>
<evidence type="ECO:0000313" key="2">
    <source>
        <dbReference type="EMBL" id="VUC35366.1"/>
    </source>
</evidence>
<accession>A0ABY6UVT2</accession>
<gene>
    <name evidence="2" type="ORF">CLO192961_LOCUS411193</name>
</gene>
<dbReference type="Proteomes" id="UP000766486">
    <property type="component" value="Unassembled WGS sequence"/>
</dbReference>
<sequence>MAADSARNLQDLPPETLHQIASHLTSHRPSLYAFNLASRACHYVASIFIFHQINIRVSSPAALKRDIDSLIDALSRTESARHVNCLSFKGALCLKGERFYAEFRKEAKQSRDAIDSVTRWFETTGTSEVLTKEEPIPSGLYAIYDEPVIQKASEEDMAWDPVVSLIKLLPRVGKLIYDCPNQFPPSLLDALHEYQPHCRLYHLTFRLRTLFWGTPYPYEISLATSPCLYGVELVCTDRDTDGDDDFNQAAMMELVAGLAPNLSEVTIVNFRAFLSSRFFRRPEPWHGLPGPISGSSIGSLTSLSLIGSVRHSLLEDLKSWSKSTDFRYLNHLTLGGGFGTESVGMSGDVMEWISQTCSFPRLKTLAVRLDRDDFDVPKPDYSRQAIEFFGAIRPLDELSVSGPLDLGILDAILSAHGQGLRKLDLRPYESPFQVDNRWFRRDIPMIFTKQDMLQIQAQCPVLEELAITVKRTKSDTLEADMYRTFSKFGRLRSMFLTLDCSNWRVIRDQTYQPAFDEEDDRPCEVLGEWLKEGHARETFMNCAVDEKLARSIWEIICRDKVGRKLESLKLWTTGGGQYGNSTSNSGMMDIINNLSRSWLIELVPRHDENIITIKELGLKAREERDRQGRKDDERLVAYLLAEGKEPKPADSNPMRAFRRVWPRKQGAKDWREDWSSLPLRG</sequence>
<reference evidence="2 3" key="1">
    <citation type="submission" date="2019-06" db="EMBL/GenBank/DDBJ databases">
        <authorList>
            <person name="Broberg M."/>
        </authorList>
    </citation>
    <scope>NUCLEOTIDE SEQUENCE [LARGE SCALE GENOMIC DNA]</scope>
</reference>
<comment type="caution">
    <text evidence="2">The sequence shown here is derived from an EMBL/GenBank/DDBJ whole genome shotgun (WGS) entry which is preliminary data.</text>
</comment>
<evidence type="ECO:0000313" key="3">
    <source>
        <dbReference type="Proteomes" id="UP000766486"/>
    </source>
</evidence>
<proteinExistence type="predicted"/>